<evidence type="ECO:0000313" key="3">
    <source>
        <dbReference type="Proteomes" id="UP000270581"/>
    </source>
</evidence>
<dbReference type="InterPro" id="IPR007345">
    <property type="entry name" value="Polysacch_pyruvyl_Trfase"/>
</dbReference>
<proteinExistence type="predicted"/>
<protein>
    <recommendedName>
        <fullName evidence="1">Polysaccharide pyruvyl transferase domain-containing protein</fullName>
    </recommendedName>
</protein>
<reference evidence="2 3" key="1">
    <citation type="submission" date="2018-11" db="EMBL/GenBank/DDBJ databases">
        <title>Genome sequences of Natronomonas sp. CBA1133.</title>
        <authorList>
            <person name="Roh S.W."/>
            <person name="Cha I.-T."/>
        </authorList>
    </citation>
    <scope>NUCLEOTIDE SEQUENCE [LARGE SCALE GENOMIC DNA]</scope>
    <source>
        <strain evidence="2 3">CBA1133</strain>
    </source>
</reference>
<feature type="domain" description="Polysaccharide pyruvyl transferase" evidence="1">
    <location>
        <begin position="14"/>
        <end position="315"/>
    </location>
</feature>
<gene>
    <name evidence="2" type="ORF">Nmn1133_10655</name>
</gene>
<dbReference type="EMBL" id="RJJC01000001">
    <property type="protein sequence ID" value="RNJ27091.1"/>
    <property type="molecule type" value="Genomic_DNA"/>
</dbReference>
<sequence length="387" mass="44802">MTDLGVLTFHNNENRGAILQAYGVCRLLSEVFDANAEVVEYRTKSKENSRKRSLVANKKPWTIPDQIRDRRIVEKFFKTQLPTSENSTVTDNHRAAVDWLRERNYDGLVTGSDEIWKINEKKRTGIQGLVSPTRPFPNLYFLDDALSGVKFSYAASANKTDLDTLSTDTVETFRRHLNAYDYISVRDRHTKELIKKLDVGNVTQVPDPTLMIEIPTQSVRSVLREHGVDLDEPILNFHGPVNPIFERICNKYRERGYQIVTTRTSPYADIEMRGVVDPFEYYSLYEHFDMVVTNSLHSSIFSIRHGTPFATIDTSPIYKHIESKTYSLLHDFDMLYRHIDAVDGDVSEFFEKRDALETKPDETNIQNRIDELQKRGYEFLDRVSESL</sequence>
<evidence type="ECO:0000259" key="1">
    <source>
        <dbReference type="Pfam" id="PF04230"/>
    </source>
</evidence>
<organism evidence="2 3">
    <name type="scientific">Halosegnis longus</name>
    <dbReference type="NCBI Taxonomy" id="2216012"/>
    <lineage>
        <taxon>Archaea</taxon>
        <taxon>Methanobacteriati</taxon>
        <taxon>Methanobacteriota</taxon>
        <taxon>Stenosarchaea group</taxon>
        <taxon>Halobacteria</taxon>
        <taxon>Halobacteriales</taxon>
        <taxon>Natronomonadaceae</taxon>
        <taxon>Halosegnis</taxon>
    </lineage>
</organism>
<accession>A0AAJ4R9G7</accession>
<keyword evidence="3" id="KW-1185">Reference proteome</keyword>
<name>A0AAJ4R9G7_9EURY</name>
<comment type="caution">
    <text evidence="2">The sequence shown here is derived from an EMBL/GenBank/DDBJ whole genome shotgun (WGS) entry which is preliminary data.</text>
</comment>
<evidence type="ECO:0000313" key="2">
    <source>
        <dbReference type="EMBL" id="RNJ27091.1"/>
    </source>
</evidence>
<dbReference type="RefSeq" id="WP_123124384.1">
    <property type="nucleotide sequence ID" value="NZ_RJJC01000001.1"/>
</dbReference>
<dbReference type="Proteomes" id="UP000270581">
    <property type="component" value="Unassembled WGS sequence"/>
</dbReference>
<dbReference type="AlphaFoldDB" id="A0AAJ4R9G7"/>
<dbReference type="Pfam" id="PF04230">
    <property type="entry name" value="PS_pyruv_trans"/>
    <property type="match status" value="1"/>
</dbReference>